<dbReference type="Proteomes" id="UP001164020">
    <property type="component" value="Chromosome"/>
</dbReference>
<dbReference type="CDD" id="cd02440">
    <property type="entry name" value="AdoMet_MTases"/>
    <property type="match status" value="1"/>
</dbReference>
<dbReference type="SUPFAM" id="SSF53335">
    <property type="entry name" value="S-adenosyl-L-methionine-dependent methyltransferases"/>
    <property type="match status" value="1"/>
</dbReference>
<sequence length="259" mass="28829">MAWKNAKKDVRRAALEKLTPGVENHGDILEFGAFASPTFEPGEGSVFYADRLSTEELKTSVKDADKRDAIVDVNFIVAPDFSTPIGRKFDLVIANHVVEHVPDLLGWLNNVGKILNDGGKVFLTVPHKGYTFDILRQPTLARELIDNYEVKRQQPSLSSIVDAAFFRRDIKFGSDVWSGKAESIIAKAPSLNAADYAANVRKRLAAGDYIDAHCNVFTEESFIEVFGYLEAMHFGDLKLLATAPVIRPYNEFYALFGKL</sequence>
<dbReference type="EMBL" id="CP114029">
    <property type="protein sequence ID" value="WAP69932.1"/>
    <property type="molecule type" value="Genomic_DNA"/>
</dbReference>
<dbReference type="RefSeq" id="WP_268882357.1">
    <property type="nucleotide sequence ID" value="NZ_CP114029.1"/>
</dbReference>
<protein>
    <submittedName>
        <fullName evidence="1">Methyltransferase domain-containing protein</fullName>
    </submittedName>
</protein>
<name>A0ABY7C2V2_9HYPH</name>
<dbReference type="GO" id="GO:0008168">
    <property type="term" value="F:methyltransferase activity"/>
    <property type="evidence" value="ECO:0007669"/>
    <property type="project" value="UniProtKB-KW"/>
</dbReference>
<dbReference type="Gene3D" id="3.40.50.150">
    <property type="entry name" value="Vaccinia Virus protein VP39"/>
    <property type="match status" value="1"/>
</dbReference>
<keyword evidence="2" id="KW-1185">Reference proteome</keyword>
<keyword evidence="1" id="KW-0808">Transferase</keyword>
<evidence type="ECO:0000313" key="2">
    <source>
        <dbReference type="Proteomes" id="UP001164020"/>
    </source>
</evidence>
<gene>
    <name evidence="1" type="ORF">OH818_07050</name>
</gene>
<organism evidence="1 2">
    <name type="scientific">Jiella pelagia</name>
    <dbReference type="NCBI Taxonomy" id="2986949"/>
    <lineage>
        <taxon>Bacteria</taxon>
        <taxon>Pseudomonadati</taxon>
        <taxon>Pseudomonadota</taxon>
        <taxon>Alphaproteobacteria</taxon>
        <taxon>Hyphomicrobiales</taxon>
        <taxon>Aurantimonadaceae</taxon>
        <taxon>Jiella</taxon>
    </lineage>
</organism>
<dbReference type="GO" id="GO:0032259">
    <property type="term" value="P:methylation"/>
    <property type="evidence" value="ECO:0007669"/>
    <property type="project" value="UniProtKB-KW"/>
</dbReference>
<reference evidence="1" key="1">
    <citation type="submission" date="2022-12" db="EMBL/GenBank/DDBJ databases">
        <title>Jiella pelagia sp. nov., isolated from phosphonate enriched culture of Northwest Pacific surface seawater.</title>
        <authorList>
            <person name="Shin D.Y."/>
            <person name="Hwang C.Y."/>
        </authorList>
    </citation>
    <scope>NUCLEOTIDE SEQUENCE</scope>
    <source>
        <strain evidence="1">HL-NP1</strain>
    </source>
</reference>
<evidence type="ECO:0000313" key="1">
    <source>
        <dbReference type="EMBL" id="WAP69932.1"/>
    </source>
</evidence>
<proteinExistence type="predicted"/>
<dbReference type="Pfam" id="PF13489">
    <property type="entry name" value="Methyltransf_23"/>
    <property type="match status" value="1"/>
</dbReference>
<dbReference type="InterPro" id="IPR029063">
    <property type="entry name" value="SAM-dependent_MTases_sf"/>
</dbReference>
<accession>A0ABY7C2V2</accession>
<keyword evidence="1" id="KW-0489">Methyltransferase</keyword>